<dbReference type="GO" id="GO:0016042">
    <property type="term" value="P:lipid catabolic process"/>
    <property type="evidence" value="ECO:0007669"/>
    <property type="project" value="TreeGrafter"/>
</dbReference>
<evidence type="ECO:0000313" key="7">
    <source>
        <dbReference type="EMBL" id="CAH2108456.1"/>
    </source>
</evidence>
<comment type="caution">
    <text evidence="7">The sequence shown here is derived from an EMBL/GenBank/DDBJ whole genome shotgun (WGS) entry which is preliminary data.</text>
</comment>
<dbReference type="Pfam" id="PF00151">
    <property type="entry name" value="Lipase"/>
    <property type="match status" value="1"/>
</dbReference>
<accession>A0AAU9VFG0</accession>
<dbReference type="Proteomes" id="UP001153954">
    <property type="component" value="Unassembled WGS sequence"/>
</dbReference>
<dbReference type="InterPro" id="IPR013818">
    <property type="entry name" value="Lipase"/>
</dbReference>
<dbReference type="EMBL" id="CAKOGL010000031">
    <property type="protein sequence ID" value="CAH2108456.1"/>
    <property type="molecule type" value="Genomic_DNA"/>
</dbReference>
<name>A0AAU9VFG0_EUPED</name>
<comment type="similarity">
    <text evidence="2 4">Belongs to the AB hydrolase superfamily. Lipase family.</text>
</comment>
<dbReference type="GO" id="GO:0005615">
    <property type="term" value="C:extracellular space"/>
    <property type="evidence" value="ECO:0007669"/>
    <property type="project" value="TreeGrafter"/>
</dbReference>
<dbReference type="PANTHER" id="PTHR11610">
    <property type="entry name" value="LIPASE"/>
    <property type="match status" value="1"/>
</dbReference>
<feature type="domain" description="Lipase" evidence="6">
    <location>
        <begin position="28"/>
        <end position="279"/>
    </location>
</feature>
<evidence type="ECO:0000256" key="2">
    <source>
        <dbReference type="ARBA" id="ARBA00010701"/>
    </source>
</evidence>
<proteinExistence type="inferred from homology"/>
<evidence type="ECO:0000256" key="4">
    <source>
        <dbReference type="RuleBase" id="RU004262"/>
    </source>
</evidence>
<protein>
    <recommendedName>
        <fullName evidence="6">Lipase domain-containing protein</fullName>
    </recommendedName>
</protein>
<dbReference type="AlphaFoldDB" id="A0AAU9VFG0"/>
<evidence type="ECO:0000256" key="5">
    <source>
        <dbReference type="SAM" id="SignalP"/>
    </source>
</evidence>
<sequence>MYKILIVFVATIIVCHADSRSSRQGSFNRYFVYTRDNPRVPVELDITAADLNTTISATRNTSIIVHGHRGSATTTLNPTVKDAFLVYGDLNVIVVDWSVYASLDYSVAAGAVPSVGNYLGDLINDLVTAQVVNLDSLHLVGFDLGAHIVGFAGRRVNGTVARITGLSPAARNWDARSNRLNRNDAYYVEIIHTDSGGLFGYGVGDAIGDVDFFVNGGSGQPGCPFNNYCSHNRAWDVFAATLTHNHLVGNQCGNWHQVSLNLCRGYSLRMGNNEFNKLGTGMFRVNTRRTYPF</sequence>
<dbReference type="GO" id="GO:0016298">
    <property type="term" value="F:lipase activity"/>
    <property type="evidence" value="ECO:0007669"/>
    <property type="project" value="InterPro"/>
</dbReference>
<feature type="chain" id="PRO_5043987032" description="Lipase domain-containing protein" evidence="5">
    <location>
        <begin position="18"/>
        <end position="293"/>
    </location>
</feature>
<evidence type="ECO:0000256" key="1">
    <source>
        <dbReference type="ARBA" id="ARBA00004613"/>
    </source>
</evidence>
<organism evidence="7 8">
    <name type="scientific">Euphydryas editha</name>
    <name type="common">Edith's checkerspot</name>
    <dbReference type="NCBI Taxonomy" id="104508"/>
    <lineage>
        <taxon>Eukaryota</taxon>
        <taxon>Metazoa</taxon>
        <taxon>Ecdysozoa</taxon>
        <taxon>Arthropoda</taxon>
        <taxon>Hexapoda</taxon>
        <taxon>Insecta</taxon>
        <taxon>Pterygota</taxon>
        <taxon>Neoptera</taxon>
        <taxon>Endopterygota</taxon>
        <taxon>Lepidoptera</taxon>
        <taxon>Glossata</taxon>
        <taxon>Ditrysia</taxon>
        <taxon>Papilionoidea</taxon>
        <taxon>Nymphalidae</taxon>
        <taxon>Nymphalinae</taxon>
        <taxon>Euphydryas</taxon>
    </lineage>
</organism>
<evidence type="ECO:0000313" key="8">
    <source>
        <dbReference type="Proteomes" id="UP001153954"/>
    </source>
</evidence>
<dbReference type="Gene3D" id="3.40.50.1820">
    <property type="entry name" value="alpha/beta hydrolase"/>
    <property type="match status" value="1"/>
</dbReference>
<dbReference type="InterPro" id="IPR000734">
    <property type="entry name" value="TAG_lipase"/>
</dbReference>
<gene>
    <name evidence="7" type="ORF">EEDITHA_LOCUS22390</name>
</gene>
<dbReference type="SUPFAM" id="SSF53474">
    <property type="entry name" value="alpha/beta-Hydrolases"/>
    <property type="match status" value="1"/>
</dbReference>
<reference evidence="7" key="1">
    <citation type="submission" date="2022-03" db="EMBL/GenBank/DDBJ databases">
        <authorList>
            <person name="Tunstrom K."/>
        </authorList>
    </citation>
    <scope>NUCLEOTIDE SEQUENCE</scope>
</reference>
<evidence type="ECO:0000256" key="3">
    <source>
        <dbReference type="ARBA" id="ARBA00022525"/>
    </source>
</evidence>
<dbReference type="InterPro" id="IPR029058">
    <property type="entry name" value="AB_hydrolase_fold"/>
</dbReference>
<keyword evidence="8" id="KW-1185">Reference proteome</keyword>
<feature type="signal peptide" evidence="5">
    <location>
        <begin position="1"/>
        <end position="17"/>
    </location>
</feature>
<keyword evidence="5" id="KW-0732">Signal</keyword>
<comment type="subcellular location">
    <subcellularLocation>
        <location evidence="1">Secreted</location>
    </subcellularLocation>
</comment>
<keyword evidence="3" id="KW-0964">Secreted</keyword>
<evidence type="ECO:0000259" key="6">
    <source>
        <dbReference type="Pfam" id="PF00151"/>
    </source>
</evidence>
<dbReference type="PRINTS" id="PR00821">
    <property type="entry name" value="TAGLIPASE"/>
</dbReference>